<dbReference type="PROSITE" id="PS50181">
    <property type="entry name" value="FBOX"/>
    <property type="match status" value="1"/>
</dbReference>
<name>A0AAV8WMP0_9CUCU</name>
<dbReference type="InterPro" id="IPR001810">
    <property type="entry name" value="F-box_dom"/>
</dbReference>
<accession>A0AAV8WMP0</accession>
<reference evidence="2" key="1">
    <citation type="journal article" date="2023" name="Insect Mol. Biol.">
        <title>Genome sequencing provides insights into the evolution of gene families encoding plant cell wall-degrading enzymes in longhorned beetles.</title>
        <authorList>
            <person name="Shin N.R."/>
            <person name="Okamura Y."/>
            <person name="Kirsch R."/>
            <person name="Pauchet Y."/>
        </authorList>
    </citation>
    <scope>NUCLEOTIDE SEQUENCE</scope>
    <source>
        <strain evidence="2">RBIC_L_NR</strain>
    </source>
</reference>
<sequence length="125" mass="14829">MDQIPAEILIKILSYLNTYDLLQFCTAYETRKCYLNEKSLIRFVDFSRQFDLQNFSLYKLIKENINYTNIQVLNINYLYWIPSEELRKLICNLENLKELYAIDTQLGINCTDVDSYCKVSISQAI</sequence>
<evidence type="ECO:0000313" key="2">
    <source>
        <dbReference type="EMBL" id="KAJ8927618.1"/>
    </source>
</evidence>
<dbReference type="EMBL" id="JANEYF010005580">
    <property type="protein sequence ID" value="KAJ8927618.1"/>
    <property type="molecule type" value="Genomic_DNA"/>
</dbReference>
<gene>
    <name evidence="2" type="ORF">NQ314_019896</name>
</gene>
<dbReference type="AlphaFoldDB" id="A0AAV8WMP0"/>
<keyword evidence="3" id="KW-1185">Reference proteome</keyword>
<dbReference type="Proteomes" id="UP001162156">
    <property type="component" value="Unassembled WGS sequence"/>
</dbReference>
<dbReference type="SUPFAM" id="SSF81383">
    <property type="entry name" value="F-box domain"/>
    <property type="match status" value="1"/>
</dbReference>
<evidence type="ECO:0000259" key="1">
    <source>
        <dbReference type="PROSITE" id="PS50181"/>
    </source>
</evidence>
<dbReference type="CDD" id="cd09917">
    <property type="entry name" value="F-box_SF"/>
    <property type="match status" value="1"/>
</dbReference>
<feature type="domain" description="F-box" evidence="1">
    <location>
        <begin position="1"/>
        <end position="44"/>
    </location>
</feature>
<evidence type="ECO:0000313" key="3">
    <source>
        <dbReference type="Proteomes" id="UP001162156"/>
    </source>
</evidence>
<comment type="caution">
    <text evidence="2">The sequence shown here is derived from an EMBL/GenBank/DDBJ whole genome shotgun (WGS) entry which is preliminary data.</text>
</comment>
<protein>
    <recommendedName>
        <fullName evidence="1">F-box domain-containing protein</fullName>
    </recommendedName>
</protein>
<dbReference type="InterPro" id="IPR036047">
    <property type="entry name" value="F-box-like_dom_sf"/>
</dbReference>
<organism evidence="2 3">
    <name type="scientific">Rhamnusium bicolor</name>
    <dbReference type="NCBI Taxonomy" id="1586634"/>
    <lineage>
        <taxon>Eukaryota</taxon>
        <taxon>Metazoa</taxon>
        <taxon>Ecdysozoa</taxon>
        <taxon>Arthropoda</taxon>
        <taxon>Hexapoda</taxon>
        <taxon>Insecta</taxon>
        <taxon>Pterygota</taxon>
        <taxon>Neoptera</taxon>
        <taxon>Endopterygota</taxon>
        <taxon>Coleoptera</taxon>
        <taxon>Polyphaga</taxon>
        <taxon>Cucujiformia</taxon>
        <taxon>Chrysomeloidea</taxon>
        <taxon>Cerambycidae</taxon>
        <taxon>Lepturinae</taxon>
        <taxon>Rhagiini</taxon>
        <taxon>Rhamnusium</taxon>
    </lineage>
</organism>
<proteinExistence type="predicted"/>